<keyword evidence="2" id="KW-1277">Toxin-antitoxin system</keyword>
<keyword evidence="3" id="KW-0540">Nuclease</keyword>
<gene>
    <name evidence="6" type="ORF">GCM10011600_13520</name>
</gene>
<protein>
    <recommendedName>
        <fullName evidence="8">DUF86 domain-containing protein</fullName>
    </recommendedName>
</protein>
<accession>A0A8J3M1H2</accession>
<evidence type="ECO:0000313" key="6">
    <source>
        <dbReference type="EMBL" id="GHF13891.1"/>
    </source>
</evidence>
<dbReference type="AlphaFoldDB" id="A0A8J3M1H2"/>
<keyword evidence="1" id="KW-0597">Phosphoprotein</keyword>
<keyword evidence="7" id="KW-1185">Reference proteome</keyword>
<evidence type="ECO:0000256" key="2">
    <source>
        <dbReference type="ARBA" id="ARBA00022649"/>
    </source>
</evidence>
<keyword evidence="4" id="KW-0547">Nucleotide-binding</keyword>
<organism evidence="6 7">
    <name type="scientific">Pseudolysinimonas yzui</name>
    <dbReference type="NCBI Taxonomy" id="2708254"/>
    <lineage>
        <taxon>Bacteria</taxon>
        <taxon>Bacillati</taxon>
        <taxon>Actinomycetota</taxon>
        <taxon>Actinomycetes</taxon>
        <taxon>Micrococcales</taxon>
        <taxon>Microbacteriaceae</taxon>
        <taxon>Pseudolysinimonas</taxon>
    </lineage>
</organism>
<reference evidence="6" key="2">
    <citation type="submission" date="2020-09" db="EMBL/GenBank/DDBJ databases">
        <authorList>
            <person name="Sun Q."/>
            <person name="Zhou Y."/>
        </authorList>
    </citation>
    <scope>NUCLEOTIDE SEQUENCE</scope>
    <source>
        <strain evidence="6">CGMCC 1.16548</strain>
    </source>
</reference>
<dbReference type="GO" id="GO:0016787">
    <property type="term" value="F:hydrolase activity"/>
    <property type="evidence" value="ECO:0007669"/>
    <property type="project" value="UniProtKB-KW"/>
</dbReference>
<dbReference type="GO" id="GO:0110001">
    <property type="term" value="C:toxin-antitoxin complex"/>
    <property type="evidence" value="ECO:0007669"/>
    <property type="project" value="InterPro"/>
</dbReference>
<evidence type="ECO:0000313" key="7">
    <source>
        <dbReference type="Proteomes" id="UP000617531"/>
    </source>
</evidence>
<dbReference type="GO" id="GO:0004540">
    <property type="term" value="F:RNA nuclease activity"/>
    <property type="evidence" value="ECO:0007669"/>
    <property type="project" value="InterPro"/>
</dbReference>
<dbReference type="Pfam" id="PF01934">
    <property type="entry name" value="HepT-like"/>
    <property type="match status" value="1"/>
</dbReference>
<dbReference type="PANTHER" id="PTHR34139">
    <property type="entry name" value="UPF0331 PROTEIN MJ0127"/>
    <property type="match status" value="1"/>
</dbReference>
<evidence type="ECO:0000256" key="5">
    <source>
        <dbReference type="ARBA" id="ARBA00022801"/>
    </source>
</evidence>
<sequence>MTRSNTELARDALEHFAVLHRHLERADLADETVADAVSMRLAAAIEALSRTGESFRTRVLGSEWRVMWATRNRIAHGYAYIDLEMIRSTVEHDVPEVERRLRAEIA</sequence>
<dbReference type="InterPro" id="IPR008201">
    <property type="entry name" value="HepT-like"/>
</dbReference>
<dbReference type="EMBL" id="BNAI01000002">
    <property type="protein sequence ID" value="GHF13891.1"/>
    <property type="molecule type" value="Genomic_DNA"/>
</dbReference>
<proteinExistence type="predicted"/>
<evidence type="ECO:0000256" key="1">
    <source>
        <dbReference type="ARBA" id="ARBA00022553"/>
    </source>
</evidence>
<dbReference type="PANTHER" id="PTHR34139:SF1">
    <property type="entry name" value="RNASE MJ1380-RELATED"/>
    <property type="match status" value="1"/>
</dbReference>
<reference evidence="6" key="1">
    <citation type="journal article" date="2014" name="Int. J. Syst. Evol. Microbiol.">
        <title>Complete genome sequence of Corynebacterium casei LMG S-19264T (=DSM 44701T), isolated from a smear-ripened cheese.</title>
        <authorList>
            <consortium name="US DOE Joint Genome Institute (JGI-PGF)"/>
            <person name="Walter F."/>
            <person name="Albersmeier A."/>
            <person name="Kalinowski J."/>
            <person name="Ruckert C."/>
        </authorList>
    </citation>
    <scope>NUCLEOTIDE SEQUENCE</scope>
    <source>
        <strain evidence="6">CGMCC 1.16548</strain>
    </source>
</reference>
<evidence type="ECO:0000256" key="3">
    <source>
        <dbReference type="ARBA" id="ARBA00022722"/>
    </source>
</evidence>
<dbReference type="InterPro" id="IPR051813">
    <property type="entry name" value="HepT_RNase_toxin"/>
</dbReference>
<evidence type="ECO:0000256" key="4">
    <source>
        <dbReference type="ARBA" id="ARBA00022741"/>
    </source>
</evidence>
<keyword evidence="5" id="KW-0378">Hydrolase</keyword>
<name>A0A8J3M1H2_9MICO</name>
<evidence type="ECO:0008006" key="8">
    <source>
        <dbReference type="Google" id="ProtNLM"/>
    </source>
</evidence>
<dbReference type="RefSeq" id="WP_191282712.1">
    <property type="nucleotide sequence ID" value="NZ_BNAI01000002.1"/>
</dbReference>
<dbReference type="Proteomes" id="UP000617531">
    <property type="component" value="Unassembled WGS sequence"/>
</dbReference>
<comment type="caution">
    <text evidence="6">The sequence shown here is derived from an EMBL/GenBank/DDBJ whole genome shotgun (WGS) entry which is preliminary data.</text>
</comment>
<dbReference type="GO" id="GO:0000166">
    <property type="term" value="F:nucleotide binding"/>
    <property type="evidence" value="ECO:0007669"/>
    <property type="project" value="UniProtKB-KW"/>
</dbReference>